<keyword evidence="2" id="KW-1185">Reference proteome</keyword>
<dbReference type="AlphaFoldDB" id="A0A673WWN8"/>
<name>A0A673WWN8_SALTR</name>
<proteinExistence type="predicted"/>
<reference evidence="1" key="2">
    <citation type="submission" date="2025-09" db="UniProtKB">
        <authorList>
            <consortium name="Ensembl"/>
        </authorList>
    </citation>
    <scope>IDENTIFICATION</scope>
</reference>
<dbReference type="GO" id="GO:0045095">
    <property type="term" value="C:keratin filament"/>
    <property type="evidence" value="ECO:0007669"/>
    <property type="project" value="InterPro"/>
</dbReference>
<dbReference type="InParanoid" id="A0A673WWN8"/>
<sequence length="281" mass="30155">VSPTCVNPTCVSPTCVSPTCVNPTCVSPTCVNPTCVSPTCVNPTCVSPTCVNPTCVSPTCVSPTCVNPTCVSPTCVSPTCVNPTCVSPTCVSPTCVCPTCVSPTCVNPTCVSPTCFPTCVCPTCVSPTCVESGWSSWCNAVDLEELSLPASSHYVEAEALLPFRQTGVDGIALQLCRLVRESRYWQGHRDKDHSFPVVMILPPSSIYLTFIYPGLVSLKSNYLFNLYLPGSSLIKVKSVLDSPDVSQITQIRPLLAISMIDCPRVFTYIYDRLSTCIHIYL</sequence>
<dbReference type="Ensembl" id="ENSSTUT00000017342.1">
    <property type="protein sequence ID" value="ENSSTUP00000016449.1"/>
    <property type="gene ID" value="ENSSTUG00000007504.1"/>
</dbReference>
<dbReference type="Proteomes" id="UP000472277">
    <property type="component" value="Chromosome 30"/>
</dbReference>
<evidence type="ECO:0000313" key="2">
    <source>
        <dbReference type="Proteomes" id="UP000472277"/>
    </source>
</evidence>
<dbReference type="GeneTree" id="ENSGT01150000288013"/>
<evidence type="ECO:0000313" key="1">
    <source>
        <dbReference type="Ensembl" id="ENSSTUP00000016449.1"/>
    </source>
</evidence>
<accession>A0A673WWN8</accession>
<protein>
    <submittedName>
        <fullName evidence="1">Uncharacterized protein</fullName>
    </submittedName>
</protein>
<reference evidence="1" key="1">
    <citation type="submission" date="2025-08" db="UniProtKB">
        <authorList>
            <consortium name="Ensembl"/>
        </authorList>
    </citation>
    <scope>IDENTIFICATION</scope>
</reference>
<organism evidence="1 2">
    <name type="scientific">Salmo trutta</name>
    <name type="common">Brown trout</name>
    <dbReference type="NCBI Taxonomy" id="8032"/>
    <lineage>
        <taxon>Eukaryota</taxon>
        <taxon>Metazoa</taxon>
        <taxon>Chordata</taxon>
        <taxon>Craniata</taxon>
        <taxon>Vertebrata</taxon>
        <taxon>Euteleostomi</taxon>
        <taxon>Actinopterygii</taxon>
        <taxon>Neopterygii</taxon>
        <taxon>Teleostei</taxon>
        <taxon>Protacanthopterygii</taxon>
        <taxon>Salmoniformes</taxon>
        <taxon>Salmonidae</taxon>
        <taxon>Salmoninae</taxon>
        <taxon>Salmo</taxon>
    </lineage>
</organism>
<dbReference type="GO" id="GO:0005829">
    <property type="term" value="C:cytosol"/>
    <property type="evidence" value="ECO:0007669"/>
    <property type="project" value="UniProtKB-ARBA"/>
</dbReference>